<gene>
    <name evidence="2" type="ORF">HNQ94_002940</name>
</gene>
<evidence type="ECO:0000259" key="1">
    <source>
        <dbReference type="PROSITE" id="PS51340"/>
    </source>
</evidence>
<evidence type="ECO:0000313" key="2">
    <source>
        <dbReference type="EMBL" id="MBB6454458.1"/>
    </source>
</evidence>
<sequence length="242" mass="28222">MLVGHIKEIIRHPVKSFDGEFVHKSKIMEYGLYGDRSHAYLDETKKGNFLTITQFPEMVRYKARFVGEDLIEEYPKVEVTTPEGKVYDWKDDELIREMENKSKRKISTVQYTPSHVPIGPIAVEHILLATDASLDKLEKMWGKDEIDFRRFRPNLFLSLKEKIPFMEEQWIGKRIKIGKEVEIELVGHCKRCMIITVDPNNAKRDSSLHQKLIKERNNNFGVYASVIKTGDIYVGDEVHLLK</sequence>
<proteinExistence type="predicted"/>
<dbReference type="EMBL" id="JACHGH010000009">
    <property type="protein sequence ID" value="MBB6454458.1"/>
    <property type="molecule type" value="Genomic_DNA"/>
</dbReference>
<dbReference type="GO" id="GO:0003824">
    <property type="term" value="F:catalytic activity"/>
    <property type="evidence" value="ECO:0007669"/>
    <property type="project" value="InterPro"/>
</dbReference>
<feature type="domain" description="MOSC" evidence="1">
    <location>
        <begin position="74"/>
        <end position="241"/>
    </location>
</feature>
<reference evidence="2 3" key="1">
    <citation type="submission" date="2020-08" db="EMBL/GenBank/DDBJ databases">
        <title>Genomic Encyclopedia of Type Strains, Phase IV (KMG-IV): sequencing the most valuable type-strain genomes for metagenomic binning, comparative biology and taxonomic classification.</title>
        <authorList>
            <person name="Goeker M."/>
        </authorList>
    </citation>
    <scope>NUCLEOTIDE SEQUENCE [LARGE SCALE GENOMIC DNA]</scope>
    <source>
        <strain evidence="2 3">DSM 19612</strain>
    </source>
</reference>
<dbReference type="Pfam" id="PF03473">
    <property type="entry name" value="MOSC"/>
    <property type="match status" value="1"/>
</dbReference>
<dbReference type="InterPro" id="IPR005303">
    <property type="entry name" value="MOCOS_middle"/>
</dbReference>
<keyword evidence="3" id="KW-1185">Reference proteome</keyword>
<protein>
    <recommendedName>
        <fullName evidence="1">MOSC domain-containing protein</fullName>
    </recommendedName>
</protein>
<dbReference type="Proteomes" id="UP000581688">
    <property type="component" value="Unassembled WGS sequence"/>
</dbReference>
<dbReference type="PROSITE" id="PS51340">
    <property type="entry name" value="MOSC"/>
    <property type="match status" value="1"/>
</dbReference>
<evidence type="ECO:0000313" key="3">
    <source>
        <dbReference type="Proteomes" id="UP000581688"/>
    </source>
</evidence>
<dbReference type="InterPro" id="IPR011037">
    <property type="entry name" value="Pyrv_Knase-like_insert_dom_sf"/>
</dbReference>
<comment type="caution">
    <text evidence="2">The sequence shown here is derived from an EMBL/GenBank/DDBJ whole genome shotgun (WGS) entry which is preliminary data.</text>
</comment>
<name>A0A841Q7T4_9BACI</name>
<organism evidence="2 3">
    <name type="scientific">Salirhabdus euzebyi</name>
    <dbReference type="NCBI Taxonomy" id="394506"/>
    <lineage>
        <taxon>Bacteria</taxon>
        <taxon>Bacillati</taxon>
        <taxon>Bacillota</taxon>
        <taxon>Bacilli</taxon>
        <taxon>Bacillales</taxon>
        <taxon>Bacillaceae</taxon>
        <taxon>Salirhabdus</taxon>
    </lineage>
</organism>
<dbReference type="InterPro" id="IPR005302">
    <property type="entry name" value="MoCF_Sase_C"/>
</dbReference>
<dbReference type="GO" id="GO:0030151">
    <property type="term" value="F:molybdenum ion binding"/>
    <property type="evidence" value="ECO:0007669"/>
    <property type="project" value="InterPro"/>
</dbReference>
<dbReference type="GO" id="GO:0030170">
    <property type="term" value="F:pyridoxal phosphate binding"/>
    <property type="evidence" value="ECO:0007669"/>
    <property type="project" value="InterPro"/>
</dbReference>
<dbReference type="Pfam" id="PF03476">
    <property type="entry name" value="MOSC_N"/>
    <property type="match status" value="1"/>
</dbReference>
<dbReference type="SUPFAM" id="SSF50800">
    <property type="entry name" value="PK beta-barrel domain-like"/>
    <property type="match status" value="1"/>
</dbReference>
<dbReference type="Gene3D" id="2.40.33.20">
    <property type="entry name" value="PK beta-barrel domain-like"/>
    <property type="match status" value="1"/>
</dbReference>
<accession>A0A841Q7T4</accession>
<dbReference type="RefSeq" id="WP_174497058.1">
    <property type="nucleotide sequence ID" value="NZ_CADDWK010000011.1"/>
</dbReference>
<dbReference type="AlphaFoldDB" id="A0A841Q7T4"/>